<dbReference type="Proteomes" id="UP001145742">
    <property type="component" value="Unassembled WGS sequence"/>
</dbReference>
<comment type="caution">
    <text evidence="1">The sequence shown here is derived from an EMBL/GenBank/DDBJ whole genome shotgun (WGS) entry which is preliminary data.</text>
</comment>
<evidence type="ECO:0000313" key="1">
    <source>
        <dbReference type="EMBL" id="KAJ7418258.1"/>
    </source>
</evidence>
<name>A0ABQ9DFD2_9PASS</name>
<dbReference type="SUPFAM" id="SSF56219">
    <property type="entry name" value="DNase I-like"/>
    <property type="match status" value="1"/>
</dbReference>
<dbReference type="Gene3D" id="3.60.10.10">
    <property type="entry name" value="Endonuclease/exonuclease/phosphatase"/>
    <property type="match status" value="1"/>
</dbReference>
<dbReference type="PANTHER" id="PTHR33395:SF22">
    <property type="entry name" value="REVERSE TRANSCRIPTASE DOMAIN-CONTAINING PROTEIN"/>
    <property type="match status" value="1"/>
</dbReference>
<dbReference type="InterPro" id="IPR036691">
    <property type="entry name" value="Endo/exonu/phosph_ase_sf"/>
</dbReference>
<proteinExistence type="predicted"/>
<reference evidence="1" key="1">
    <citation type="submission" date="2019-10" db="EMBL/GenBank/DDBJ databases">
        <authorList>
            <person name="Soares A.E.R."/>
            <person name="Aleixo A."/>
            <person name="Schneider P."/>
            <person name="Miyaki C.Y."/>
            <person name="Schneider M.P."/>
            <person name="Mello C."/>
            <person name="Vasconcelos A.T.R."/>
        </authorList>
    </citation>
    <scope>NUCLEOTIDE SEQUENCE</scope>
    <source>
        <tissue evidence="1">Muscle</tissue>
    </source>
</reference>
<evidence type="ECO:0000313" key="2">
    <source>
        <dbReference type="Proteomes" id="UP001145742"/>
    </source>
</evidence>
<sequence length="178" mass="20126">MLSFLLPQPCLDKLLLNVLEVPGTQTDAGREAWLLQEEEGSAGYYIAHLKGFYANAHSMNSKQEELKALAQSLRFDITNISETWWDESCDWTALLDSRRLFRSDRQGTRGGGDTLYVIEGYKCMELTVGNGTAESLCVRIKEQTNNMAVIVGVYYYRPPSQDDGTDELHFEELSEISK</sequence>
<dbReference type="PANTHER" id="PTHR33395">
    <property type="entry name" value="TRANSCRIPTASE, PUTATIVE-RELATED-RELATED"/>
    <property type="match status" value="1"/>
</dbReference>
<organism evidence="1 2">
    <name type="scientific">Willisornis vidua</name>
    <name type="common">Xingu scale-backed antbird</name>
    <dbReference type="NCBI Taxonomy" id="1566151"/>
    <lineage>
        <taxon>Eukaryota</taxon>
        <taxon>Metazoa</taxon>
        <taxon>Chordata</taxon>
        <taxon>Craniata</taxon>
        <taxon>Vertebrata</taxon>
        <taxon>Euteleostomi</taxon>
        <taxon>Archelosauria</taxon>
        <taxon>Archosauria</taxon>
        <taxon>Dinosauria</taxon>
        <taxon>Saurischia</taxon>
        <taxon>Theropoda</taxon>
        <taxon>Coelurosauria</taxon>
        <taxon>Aves</taxon>
        <taxon>Neognathae</taxon>
        <taxon>Neoaves</taxon>
        <taxon>Telluraves</taxon>
        <taxon>Australaves</taxon>
        <taxon>Passeriformes</taxon>
        <taxon>Thamnophilidae</taxon>
        <taxon>Willisornis</taxon>
    </lineage>
</organism>
<dbReference type="EMBL" id="WHWB01033682">
    <property type="protein sequence ID" value="KAJ7418258.1"/>
    <property type="molecule type" value="Genomic_DNA"/>
</dbReference>
<accession>A0ABQ9DFD2</accession>
<protein>
    <submittedName>
        <fullName evidence="1">Mitochondrial fission process protein 1</fullName>
    </submittedName>
</protein>
<gene>
    <name evidence="1" type="ORF">WISP_59835</name>
</gene>
<keyword evidence="2" id="KW-1185">Reference proteome</keyword>